<protein>
    <submittedName>
        <fullName evidence="3">CpaF family protein</fullName>
    </submittedName>
</protein>
<comment type="caution">
    <text evidence="3">The sequence shown here is derived from an EMBL/GenBank/DDBJ whole genome shotgun (WGS) entry which is preliminary data.</text>
</comment>
<proteinExistence type="inferred from homology"/>
<dbReference type="Gene3D" id="3.30.450.380">
    <property type="match status" value="1"/>
</dbReference>
<comment type="similarity">
    <text evidence="1">Belongs to the GSP E family.</text>
</comment>
<feature type="domain" description="Bacterial type II secretion system protein E" evidence="2">
    <location>
        <begin position="69"/>
        <end position="327"/>
    </location>
</feature>
<dbReference type="PANTHER" id="PTHR30486:SF6">
    <property type="entry name" value="TYPE IV PILUS RETRACTATION ATPASE PILT"/>
    <property type="match status" value="1"/>
</dbReference>
<evidence type="ECO:0000259" key="2">
    <source>
        <dbReference type="Pfam" id="PF00437"/>
    </source>
</evidence>
<accession>A0A1H8E6R4</accession>
<dbReference type="PANTHER" id="PTHR30486">
    <property type="entry name" value="TWITCHING MOTILITY PROTEIN PILT"/>
    <property type="match status" value="1"/>
</dbReference>
<dbReference type="STRING" id="1424661.SAMN05216281_104165"/>
<sequence length="410" mass="44753">MTEAVRIITDQVRQRVRREGVDLAANHALVEQYVRDELRRYSERALGGSAPMIADEQQATREVVAALTGFGVLQPFLDDPEIEEIWINGPARVFVARDGVPELTTLLLGEQDVRDLVERMLQASGRRVDLSSPFVDASLPDGSRLHVVIPDITRKYWAVNIRKFTRRIRDLNQLVGLGALTQQAADFLRICVLGGQNILVSGATQTGKTTMLNALLSSTRPGERIVTVEETFELDLSARDVVAMQCRQPSLEGTGEITLRRLIKESLRMRPDRLVVGEVREAESLDLLIALNSGLPGMCSIHANSARDALAKLSTLPLLAGRNIDSSFVLPTVAGCIDIVVHCEIDRHGRRRVTEIIAPSGQLAGSTIEASPLFLSPHGHLEPTGSHPTKLAKFRAAGVDPASVLRQGAA</sequence>
<dbReference type="EMBL" id="SOFF01000029">
    <property type="protein sequence ID" value="TFB89831.1"/>
    <property type="molecule type" value="Genomic_DNA"/>
</dbReference>
<dbReference type="SUPFAM" id="SSF52540">
    <property type="entry name" value="P-loop containing nucleoside triphosphate hydrolases"/>
    <property type="match status" value="1"/>
</dbReference>
<dbReference type="CDD" id="cd01130">
    <property type="entry name" value="VirB11-like_ATPase"/>
    <property type="match status" value="1"/>
</dbReference>
<dbReference type="InterPro" id="IPR001482">
    <property type="entry name" value="T2SS/T4SS_dom"/>
</dbReference>
<dbReference type="Proteomes" id="UP000297654">
    <property type="component" value="Unassembled WGS sequence"/>
</dbReference>
<evidence type="ECO:0000313" key="4">
    <source>
        <dbReference type="Proteomes" id="UP000297654"/>
    </source>
</evidence>
<dbReference type="InterPro" id="IPR050921">
    <property type="entry name" value="T4SS_GSP_E_ATPase"/>
</dbReference>
<gene>
    <name evidence="3" type="ORF">E3O10_08610</name>
</gene>
<keyword evidence="4" id="KW-1185">Reference proteome</keyword>
<organism evidence="3 4">
    <name type="scientific">Cryobacterium luteum</name>
    <dbReference type="NCBI Taxonomy" id="1424661"/>
    <lineage>
        <taxon>Bacteria</taxon>
        <taxon>Bacillati</taxon>
        <taxon>Actinomycetota</taxon>
        <taxon>Actinomycetes</taxon>
        <taxon>Micrococcales</taxon>
        <taxon>Microbacteriaceae</taxon>
        <taxon>Cryobacterium</taxon>
    </lineage>
</organism>
<dbReference type="GO" id="GO:0016887">
    <property type="term" value="F:ATP hydrolysis activity"/>
    <property type="evidence" value="ECO:0007669"/>
    <property type="project" value="InterPro"/>
</dbReference>
<dbReference type="InterPro" id="IPR027417">
    <property type="entry name" value="P-loop_NTPase"/>
</dbReference>
<dbReference type="OrthoDB" id="9810761at2"/>
<dbReference type="Gene3D" id="3.40.50.300">
    <property type="entry name" value="P-loop containing nucleotide triphosphate hydrolases"/>
    <property type="match status" value="1"/>
</dbReference>
<evidence type="ECO:0000256" key="1">
    <source>
        <dbReference type="ARBA" id="ARBA00006611"/>
    </source>
</evidence>
<reference evidence="3 4" key="1">
    <citation type="submission" date="2019-03" db="EMBL/GenBank/DDBJ databases">
        <title>Genomics of glacier-inhabiting Cryobacterium strains.</title>
        <authorList>
            <person name="Liu Q."/>
            <person name="Xin Y.-H."/>
        </authorList>
    </citation>
    <scope>NUCLEOTIDE SEQUENCE [LARGE SCALE GENOMIC DNA]</scope>
    <source>
        <strain evidence="3 4">Hh15</strain>
    </source>
</reference>
<dbReference type="AlphaFoldDB" id="A0A1H8E6R4"/>
<dbReference type="Pfam" id="PF00437">
    <property type="entry name" value="T2SSE"/>
    <property type="match status" value="1"/>
</dbReference>
<dbReference type="RefSeq" id="WP_092108467.1">
    <property type="nucleotide sequence ID" value="NZ_FOCN01000004.1"/>
</dbReference>
<evidence type="ECO:0000313" key="3">
    <source>
        <dbReference type="EMBL" id="TFB89831.1"/>
    </source>
</evidence>
<name>A0A1H8E6R4_9MICO</name>